<dbReference type="OrthoDB" id="9440847at2759"/>
<dbReference type="SUPFAM" id="SSF56574">
    <property type="entry name" value="Serpins"/>
    <property type="match status" value="1"/>
</dbReference>
<evidence type="ECO:0000313" key="3">
    <source>
        <dbReference type="EMBL" id="KII64150.1"/>
    </source>
</evidence>
<keyword evidence="4" id="KW-1185">Reference proteome</keyword>
<sequence>MYTYFETSPSIYSNLKLPKFQILSQIDFVETLKHFGFTDMFDRDKADFGTMTNHSVFIGNLMQIANIAVYELDDSIADTTEVMEDEPSSDSEEFYVTRPFVFCIYSSSTRIVLFSAIVTNPNSN</sequence>
<reference evidence="3 4" key="1">
    <citation type="journal article" date="2014" name="Genome Biol. Evol.">
        <title>The genome of the myxosporean Thelohanellus kitauei shows adaptations to nutrient acquisition within its fish host.</title>
        <authorList>
            <person name="Yang Y."/>
            <person name="Xiong J."/>
            <person name="Zhou Z."/>
            <person name="Huo F."/>
            <person name="Miao W."/>
            <person name="Ran C."/>
            <person name="Liu Y."/>
            <person name="Zhang J."/>
            <person name="Feng J."/>
            <person name="Wang M."/>
            <person name="Wang M."/>
            <person name="Wang L."/>
            <person name="Yao B."/>
        </authorList>
    </citation>
    <scope>NUCLEOTIDE SEQUENCE [LARGE SCALE GENOMIC DNA]</scope>
    <source>
        <strain evidence="3">Wuqing</strain>
    </source>
</reference>
<dbReference type="AlphaFoldDB" id="A0A0C2MII5"/>
<dbReference type="Proteomes" id="UP000031668">
    <property type="component" value="Unassembled WGS sequence"/>
</dbReference>
<gene>
    <name evidence="3" type="ORF">RF11_09344</name>
</gene>
<dbReference type="InterPro" id="IPR036186">
    <property type="entry name" value="Serpin_sf"/>
</dbReference>
<comment type="caution">
    <text evidence="3">The sequence shown here is derived from an EMBL/GenBank/DDBJ whole genome shotgun (WGS) entry which is preliminary data.</text>
</comment>
<dbReference type="InterPro" id="IPR023796">
    <property type="entry name" value="Serpin_dom"/>
</dbReference>
<evidence type="ECO:0000256" key="1">
    <source>
        <dbReference type="ARBA" id="ARBA00009500"/>
    </source>
</evidence>
<feature type="domain" description="Serpin" evidence="2">
    <location>
        <begin position="13"/>
        <end position="121"/>
    </location>
</feature>
<organism evidence="3 4">
    <name type="scientific">Thelohanellus kitauei</name>
    <name type="common">Myxosporean</name>
    <dbReference type="NCBI Taxonomy" id="669202"/>
    <lineage>
        <taxon>Eukaryota</taxon>
        <taxon>Metazoa</taxon>
        <taxon>Cnidaria</taxon>
        <taxon>Myxozoa</taxon>
        <taxon>Myxosporea</taxon>
        <taxon>Bivalvulida</taxon>
        <taxon>Platysporina</taxon>
        <taxon>Myxobolidae</taxon>
        <taxon>Thelohanellus</taxon>
    </lineage>
</organism>
<accession>A0A0C2MII5</accession>
<dbReference type="EMBL" id="JWZT01004427">
    <property type="protein sequence ID" value="KII64150.1"/>
    <property type="molecule type" value="Genomic_DNA"/>
</dbReference>
<dbReference type="GO" id="GO:0004867">
    <property type="term" value="F:serine-type endopeptidase inhibitor activity"/>
    <property type="evidence" value="ECO:0007669"/>
    <property type="project" value="InterPro"/>
</dbReference>
<dbReference type="Gene3D" id="2.30.39.10">
    <property type="entry name" value="Alpha-1-antitrypsin, domain 1"/>
    <property type="match status" value="1"/>
</dbReference>
<dbReference type="GO" id="GO:0005615">
    <property type="term" value="C:extracellular space"/>
    <property type="evidence" value="ECO:0007669"/>
    <property type="project" value="InterPro"/>
</dbReference>
<comment type="similarity">
    <text evidence="1">Belongs to the serpin family.</text>
</comment>
<name>A0A0C2MII5_THEKT</name>
<evidence type="ECO:0000259" key="2">
    <source>
        <dbReference type="Pfam" id="PF00079"/>
    </source>
</evidence>
<dbReference type="InterPro" id="IPR000215">
    <property type="entry name" value="Serpin_fam"/>
</dbReference>
<dbReference type="InterPro" id="IPR042178">
    <property type="entry name" value="Serpin_sf_1"/>
</dbReference>
<evidence type="ECO:0000313" key="4">
    <source>
        <dbReference type="Proteomes" id="UP000031668"/>
    </source>
</evidence>
<dbReference type="Gene3D" id="3.30.497.10">
    <property type="entry name" value="Antithrombin, subunit I, domain 2"/>
    <property type="match status" value="1"/>
</dbReference>
<protein>
    <submittedName>
        <fullName evidence="3">Glia-derived nexin</fullName>
    </submittedName>
</protein>
<proteinExistence type="inferred from homology"/>
<dbReference type="PANTHER" id="PTHR11461">
    <property type="entry name" value="SERINE PROTEASE INHIBITOR, SERPIN"/>
    <property type="match status" value="1"/>
</dbReference>
<dbReference type="InterPro" id="IPR042185">
    <property type="entry name" value="Serpin_sf_2"/>
</dbReference>
<dbReference type="Pfam" id="PF00079">
    <property type="entry name" value="Serpin"/>
    <property type="match status" value="1"/>
</dbReference>
<dbReference type="PANTHER" id="PTHR11461:SF211">
    <property type="entry name" value="GH10112P-RELATED"/>
    <property type="match status" value="1"/>
</dbReference>